<name>A0A4C1W523_EUMVA</name>
<organism evidence="2 3">
    <name type="scientific">Eumeta variegata</name>
    <name type="common">Bagworm moth</name>
    <name type="synonym">Eumeta japonica</name>
    <dbReference type="NCBI Taxonomy" id="151549"/>
    <lineage>
        <taxon>Eukaryota</taxon>
        <taxon>Metazoa</taxon>
        <taxon>Ecdysozoa</taxon>
        <taxon>Arthropoda</taxon>
        <taxon>Hexapoda</taxon>
        <taxon>Insecta</taxon>
        <taxon>Pterygota</taxon>
        <taxon>Neoptera</taxon>
        <taxon>Endopterygota</taxon>
        <taxon>Lepidoptera</taxon>
        <taxon>Glossata</taxon>
        <taxon>Ditrysia</taxon>
        <taxon>Tineoidea</taxon>
        <taxon>Psychidae</taxon>
        <taxon>Oiketicinae</taxon>
        <taxon>Eumeta</taxon>
    </lineage>
</organism>
<protein>
    <submittedName>
        <fullName evidence="2">Uncharacterized protein</fullName>
    </submittedName>
</protein>
<dbReference type="AlphaFoldDB" id="A0A4C1W523"/>
<reference evidence="2 3" key="1">
    <citation type="journal article" date="2019" name="Commun. Biol.">
        <title>The bagworm genome reveals a unique fibroin gene that provides high tensile strength.</title>
        <authorList>
            <person name="Kono N."/>
            <person name="Nakamura H."/>
            <person name="Ohtoshi R."/>
            <person name="Tomita M."/>
            <person name="Numata K."/>
            <person name="Arakawa K."/>
        </authorList>
    </citation>
    <scope>NUCLEOTIDE SEQUENCE [LARGE SCALE GENOMIC DNA]</scope>
</reference>
<accession>A0A4C1W523</accession>
<evidence type="ECO:0000256" key="1">
    <source>
        <dbReference type="SAM" id="MobiDB-lite"/>
    </source>
</evidence>
<evidence type="ECO:0000313" key="3">
    <source>
        <dbReference type="Proteomes" id="UP000299102"/>
    </source>
</evidence>
<proteinExistence type="predicted"/>
<dbReference type="Proteomes" id="UP000299102">
    <property type="component" value="Unassembled WGS sequence"/>
</dbReference>
<keyword evidence="3" id="KW-1185">Reference proteome</keyword>
<feature type="region of interest" description="Disordered" evidence="1">
    <location>
        <begin position="53"/>
        <end position="88"/>
    </location>
</feature>
<dbReference type="EMBL" id="BGZK01000487">
    <property type="protein sequence ID" value="GBP46606.1"/>
    <property type="molecule type" value="Genomic_DNA"/>
</dbReference>
<evidence type="ECO:0000313" key="2">
    <source>
        <dbReference type="EMBL" id="GBP46606.1"/>
    </source>
</evidence>
<feature type="compositionally biased region" description="Pro residues" evidence="1">
    <location>
        <begin position="70"/>
        <end position="83"/>
    </location>
</feature>
<comment type="caution">
    <text evidence="2">The sequence shown here is derived from an EMBL/GenBank/DDBJ whole genome shotgun (WGS) entry which is preliminary data.</text>
</comment>
<sequence>MLLWGDAANIHRIFVLQKRDVRAIYKLGPTRVVSVLRCGGALGSCGAVRSVNTGGGGRRAAGRGARADRPPPSPGPGPAPPAAAPGSIRLSNEEGWIPVAHPDGGGPPELSLTGRNKVQKLLLHIYILWECGIPPVQPAYLRAADKLTIAPVF</sequence>
<gene>
    <name evidence="2" type="ORF">EVAR_95068_1</name>
</gene>